<evidence type="ECO:0000259" key="7">
    <source>
        <dbReference type="PROSITE" id="PS50052"/>
    </source>
</evidence>
<evidence type="ECO:0000256" key="3">
    <source>
        <dbReference type="ARBA" id="ARBA00022679"/>
    </source>
</evidence>
<keyword evidence="4 6" id="KW-0547">Nucleotide-binding</keyword>
<dbReference type="GO" id="GO:0006015">
    <property type="term" value="P:5-phosphoribose 1-diphosphate biosynthetic process"/>
    <property type="evidence" value="ECO:0007669"/>
    <property type="project" value="UniProtKB-UniRule"/>
</dbReference>
<organism evidence="8">
    <name type="scientific">Pseudomonas putida</name>
    <name type="common">Arthrobacter siderocapsulatus</name>
    <dbReference type="NCBI Taxonomy" id="303"/>
    <lineage>
        <taxon>Bacteria</taxon>
        <taxon>Pseudomonadati</taxon>
        <taxon>Pseudomonadota</taxon>
        <taxon>Gammaproteobacteria</taxon>
        <taxon>Pseudomonadales</taxon>
        <taxon>Pseudomonadaceae</taxon>
        <taxon>Pseudomonas</taxon>
    </lineage>
</organism>
<protein>
    <recommendedName>
        <fullName evidence="6">Ribose 1,5-bisphosphate phosphokinase PhnN</fullName>
        <ecNumber evidence="6">2.7.4.23</ecNumber>
    </recommendedName>
    <alternativeName>
        <fullName evidence="6">Ribose 1,5-bisphosphokinase</fullName>
    </alternativeName>
</protein>
<dbReference type="Pfam" id="PF00625">
    <property type="entry name" value="Guanylate_kin"/>
    <property type="match status" value="1"/>
</dbReference>
<proteinExistence type="inferred from homology"/>
<dbReference type="PROSITE" id="PS50052">
    <property type="entry name" value="GUANYLATE_KINASE_2"/>
    <property type="match status" value="1"/>
</dbReference>
<reference evidence="8" key="1">
    <citation type="submission" date="2016-07" db="EMBL/GenBank/DDBJ databases">
        <title>New class B carbapenemase carried by novel plasmid in Pseudomonas putida enviromental strain in eastern Amazonia.</title>
        <authorList>
            <person name="Souza C.O."/>
            <person name="Lima K.V."/>
            <person name="Brasiliense D.M."/>
            <person name="Perez-Chaparro P.J."/>
            <person name="Mamizuka E.M."/>
            <person name="Lima M.O."/>
            <person name="Lima L.N."/>
            <person name="McCulloch J.A."/>
        </authorList>
    </citation>
    <scope>NUCLEOTIDE SEQUENCE [LARGE SCALE GENOMIC DNA]</scope>
    <source>
        <strain evidence="8">IEC33019</strain>
    </source>
</reference>
<gene>
    <name evidence="6 8" type="primary">phnN</name>
    <name evidence="8" type="ORF">IEC33019_3218</name>
</gene>
<comment type="catalytic activity">
    <reaction evidence="1 6">
        <text>alpha-D-ribose 1,5-bisphosphate + ATP = 5-phospho-alpha-D-ribose 1-diphosphate + ADP</text>
        <dbReference type="Rhea" id="RHEA:20109"/>
        <dbReference type="ChEBI" id="CHEBI:30616"/>
        <dbReference type="ChEBI" id="CHEBI:58017"/>
        <dbReference type="ChEBI" id="CHEBI:68688"/>
        <dbReference type="ChEBI" id="CHEBI:456216"/>
        <dbReference type="EC" id="2.7.4.23"/>
    </reaction>
</comment>
<dbReference type="SUPFAM" id="SSF52540">
    <property type="entry name" value="P-loop containing nucleoside triphosphate hydrolases"/>
    <property type="match status" value="1"/>
</dbReference>
<dbReference type="UniPathway" id="UPA00087">
    <property type="reaction ID" value="UER00175"/>
</dbReference>
<dbReference type="HAMAP" id="MF_00836">
    <property type="entry name" value="PhnN"/>
    <property type="match status" value="1"/>
</dbReference>
<feature type="domain" description="Guanylate kinase-like" evidence="7">
    <location>
        <begin position="13"/>
        <end position="189"/>
    </location>
</feature>
<dbReference type="GO" id="GO:0033863">
    <property type="term" value="F:ribose 1,5-bisphosphate phosphokinase activity"/>
    <property type="evidence" value="ECO:0007669"/>
    <property type="project" value="UniProtKB-UniRule"/>
</dbReference>
<comment type="function">
    <text evidence="6">Catalyzes the phosphorylation of ribose 1,5-bisphosphate to 5-phospho-D-ribosyl alpha-1-diphosphate (PRPP).</text>
</comment>
<keyword evidence="3 6" id="KW-0808">Transferase</keyword>
<comment type="similarity">
    <text evidence="6">Belongs to the ribose 1,5-bisphosphokinase family.</text>
</comment>
<dbReference type="AlphaFoldDB" id="A0A1B2F8X8"/>
<dbReference type="EC" id="2.7.4.23" evidence="6"/>
<evidence type="ECO:0000256" key="5">
    <source>
        <dbReference type="ARBA" id="ARBA00022840"/>
    </source>
</evidence>
<sequence>MRHDASGASRLGGRLIFLIGPSGSGKDSLIDAARTQLLENGVEVARRVITRSAESRGEAAHGVSPEAFEQMRESGAFAMHWQANGLQYGIPVQVNEWLSSGRHVLVNGSRGYLPEARRRYPHLLAIRLEVAPQVLRQRLLARGRETAEQIEQRLARNALLQIGDTQGVHVLDNSTSLADTVEALLHLLTEEGVIEKGGMAPAV</sequence>
<dbReference type="InterPro" id="IPR027417">
    <property type="entry name" value="P-loop_NTPase"/>
</dbReference>
<dbReference type="Gene3D" id="3.40.50.300">
    <property type="entry name" value="P-loop containing nucleotide triphosphate hydrolases"/>
    <property type="match status" value="1"/>
</dbReference>
<evidence type="ECO:0000313" key="8">
    <source>
        <dbReference type="EMBL" id="ANY88749.1"/>
    </source>
</evidence>
<dbReference type="GO" id="GO:0019634">
    <property type="term" value="P:organic phosphonate metabolic process"/>
    <property type="evidence" value="ECO:0007669"/>
    <property type="project" value="UniProtKB-UniRule"/>
</dbReference>
<dbReference type="InterPro" id="IPR012699">
    <property type="entry name" value="PhnN"/>
</dbReference>
<evidence type="ECO:0000256" key="6">
    <source>
        <dbReference type="HAMAP-Rule" id="MF_00836"/>
    </source>
</evidence>
<evidence type="ECO:0000256" key="2">
    <source>
        <dbReference type="ARBA" id="ARBA00005069"/>
    </source>
</evidence>
<dbReference type="GO" id="GO:0005829">
    <property type="term" value="C:cytosol"/>
    <property type="evidence" value="ECO:0007669"/>
    <property type="project" value="TreeGrafter"/>
</dbReference>
<dbReference type="InterPro" id="IPR008145">
    <property type="entry name" value="GK/Ca_channel_bsu"/>
</dbReference>
<dbReference type="InterPro" id="IPR008144">
    <property type="entry name" value="Guanylate_kin-like_dom"/>
</dbReference>
<keyword evidence="5 6" id="KW-0067">ATP-binding</keyword>
<name>A0A1B2F8X8_PSEPU</name>
<comment type="pathway">
    <text evidence="2 6">Metabolic intermediate biosynthesis; 5-phospho-alpha-D-ribose 1-diphosphate biosynthesis; 5-phospho-alpha-D-ribose 1-diphosphate from D-ribose 5-phosphate (route II): step 3/3.</text>
</comment>
<feature type="binding site" evidence="6">
    <location>
        <begin position="20"/>
        <end position="27"/>
    </location>
    <ligand>
        <name>ATP</name>
        <dbReference type="ChEBI" id="CHEBI:30616"/>
    </ligand>
</feature>
<dbReference type="RefSeq" id="WP_070092489.1">
    <property type="nucleotide sequence ID" value="NZ_CP016634.1"/>
</dbReference>
<dbReference type="EMBL" id="CP016634">
    <property type="protein sequence ID" value="ANY88749.1"/>
    <property type="molecule type" value="Genomic_DNA"/>
</dbReference>
<dbReference type="SMART" id="SM00072">
    <property type="entry name" value="GuKc"/>
    <property type="match status" value="1"/>
</dbReference>
<evidence type="ECO:0000256" key="4">
    <source>
        <dbReference type="ARBA" id="ARBA00022741"/>
    </source>
</evidence>
<evidence type="ECO:0000256" key="1">
    <source>
        <dbReference type="ARBA" id="ARBA00000373"/>
    </source>
</evidence>
<dbReference type="GO" id="GO:0005524">
    <property type="term" value="F:ATP binding"/>
    <property type="evidence" value="ECO:0007669"/>
    <property type="project" value="UniProtKB-KW"/>
</dbReference>
<dbReference type="PANTHER" id="PTHR23117">
    <property type="entry name" value="GUANYLATE KINASE-RELATED"/>
    <property type="match status" value="1"/>
</dbReference>
<dbReference type="NCBIfam" id="TIGR02322">
    <property type="entry name" value="phosphon_PhnN"/>
    <property type="match status" value="1"/>
</dbReference>
<accession>A0A1B2F8X8</accession>
<dbReference type="NCBIfam" id="NF007485">
    <property type="entry name" value="PRK10078.1"/>
    <property type="match status" value="1"/>
</dbReference>
<dbReference type="PANTHER" id="PTHR23117:SF8">
    <property type="entry name" value="RIBOSE 1,5-BISPHOSPHATE PHOSPHOKINASE PHNN"/>
    <property type="match status" value="1"/>
</dbReference>
<keyword evidence="8" id="KW-0418">Kinase</keyword>